<feature type="compositionally biased region" description="Polar residues" evidence="1">
    <location>
        <begin position="218"/>
        <end position="227"/>
    </location>
</feature>
<organism evidence="2 3">
    <name type="scientific">Russula ochroleuca</name>
    <dbReference type="NCBI Taxonomy" id="152965"/>
    <lineage>
        <taxon>Eukaryota</taxon>
        <taxon>Fungi</taxon>
        <taxon>Dikarya</taxon>
        <taxon>Basidiomycota</taxon>
        <taxon>Agaricomycotina</taxon>
        <taxon>Agaricomycetes</taxon>
        <taxon>Russulales</taxon>
        <taxon>Russulaceae</taxon>
        <taxon>Russula</taxon>
    </lineage>
</organism>
<keyword evidence="3" id="KW-1185">Reference proteome</keyword>
<comment type="caution">
    <text evidence="2">The sequence shown here is derived from an EMBL/GenBank/DDBJ whole genome shotgun (WGS) entry which is preliminary data.</text>
</comment>
<name>A0A9P5MQM9_9AGAM</name>
<evidence type="ECO:0000313" key="2">
    <source>
        <dbReference type="EMBL" id="KAF8467545.1"/>
    </source>
</evidence>
<proteinExistence type="predicted"/>
<feature type="region of interest" description="Disordered" evidence="1">
    <location>
        <begin position="218"/>
        <end position="237"/>
    </location>
</feature>
<reference evidence="2" key="1">
    <citation type="submission" date="2019-10" db="EMBL/GenBank/DDBJ databases">
        <authorList>
            <consortium name="DOE Joint Genome Institute"/>
            <person name="Kuo A."/>
            <person name="Miyauchi S."/>
            <person name="Kiss E."/>
            <person name="Drula E."/>
            <person name="Kohler A."/>
            <person name="Sanchez-Garcia M."/>
            <person name="Andreopoulos B."/>
            <person name="Barry K.W."/>
            <person name="Bonito G."/>
            <person name="Buee M."/>
            <person name="Carver A."/>
            <person name="Chen C."/>
            <person name="Cichocki N."/>
            <person name="Clum A."/>
            <person name="Culley D."/>
            <person name="Crous P.W."/>
            <person name="Fauchery L."/>
            <person name="Girlanda M."/>
            <person name="Hayes R."/>
            <person name="Keri Z."/>
            <person name="LaButti K."/>
            <person name="Lipzen A."/>
            <person name="Lombard V."/>
            <person name="Magnuson J."/>
            <person name="Maillard F."/>
            <person name="Morin E."/>
            <person name="Murat C."/>
            <person name="Nolan M."/>
            <person name="Ohm R."/>
            <person name="Pangilinan J."/>
            <person name="Pereira M."/>
            <person name="Perotto S."/>
            <person name="Peter M."/>
            <person name="Riley R."/>
            <person name="Sitrit Y."/>
            <person name="Stielow B."/>
            <person name="Szollosi G."/>
            <person name="Zifcakova L."/>
            <person name="Stursova M."/>
            <person name="Spatafora J.W."/>
            <person name="Tedersoo L."/>
            <person name="Vaario L.-M."/>
            <person name="Yamada A."/>
            <person name="Yan M."/>
            <person name="Wang P."/>
            <person name="Xu J."/>
            <person name="Bruns T."/>
            <person name="Baldrian P."/>
            <person name="Vilgalys R."/>
            <person name="Henrissat B."/>
            <person name="Grigoriev I.V."/>
            <person name="Hibbett D."/>
            <person name="Nagy L.G."/>
            <person name="Martin F.M."/>
        </authorList>
    </citation>
    <scope>NUCLEOTIDE SEQUENCE</scope>
    <source>
        <strain evidence="2">Prilba</strain>
    </source>
</reference>
<evidence type="ECO:0000256" key="1">
    <source>
        <dbReference type="SAM" id="MobiDB-lite"/>
    </source>
</evidence>
<protein>
    <submittedName>
        <fullName evidence="2">Uncharacterized protein</fullName>
    </submittedName>
</protein>
<evidence type="ECO:0000313" key="3">
    <source>
        <dbReference type="Proteomes" id="UP000759537"/>
    </source>
</evidence>
<sequence length="237" mass="26374">MHCSGAPLHCIHLLGSRELDPAHHWAHSWLDHSFDRLLPWRPHTKDTSLPPSALLPQLTSSHCRQNNALLTRLSRRTTSSERCSGAEQAFVHASSWAPPERENHTSSAPSSTCSLSVTRHTPFAAFGDRTHRYCRSKHSRVNYFLVAVSVERERHRCPTAHSSELFERRPPTHHQRILLYGATPRPATTNTLPHDFICSTLLSSSINLSDRQGATTCRSVSGTTSLAPPTAKANEAD</sequence>
<dbReference type="Proteomes" id="UP000759537">
    <property type="component" value="Unassembled WGS sequence"/>
</dbReference>
<feature type="region of interest" description="Disordered" evidence="1">
    <location>
        <begin position="94"/>
        <end position="113"/>
    </location>
</feature>
<dbReference type="EMBL" id="WHVB01000035">
    <property type="protein sequence ID" value="KAF8467545.1"/>
    <property type="molecule type" value="Genomic_DNA"/>
</dbReference>
<accession>A0A9P5MQM9</accession>
<reference evidence="2" key="2">
    <citation type="journal article" date="2020" name="Nat. Commun.">
        <title>Large-scale genome sequencing of mycorrhizal fungi provides insights into the early evolution of symbiotic traits.</title>
        <authorList>
            <person name="Miyauchi S."/>
            <person name="Kiss E."/>
            <person name="Kuo A."/>
            <person name="Drula E."/>
            <person name="Kohler A."/>
            <person name="Sanchez-Garcia M."/>
            <person name="Morin E."/>
            <person name="Andreopoulos B."/>
            <person name="Barry K.W."/>
            <person name="Bonito G."/>
            <person name="Buee M."/>
            <person name="Carver A."/>
            <person name="Chen C."/>
            <person name="Cichocki N."/>
            <person name="Clum A."/>
            <person name="Culley D."/>
            <person name="Crous P.W."/>
            <person name="Fauchery L."/>
            <person name="Girlanda M."/>
            <person name="Hayes R.D."/>
            <person name="Keri Z."/>
            <person name="LaButti K."/>
            <person name="Lipzen A."/>
            <person name="Lombard V."/>
            <person name="Magnuson J."/>
            <person name="Maillard F."/>
            <person name="Murat C."/>
            <person name="Nolan M."/>
            <person name="Ohm R.A."/>
            <person name="Pangilinan J."/>
            <person name="Pereira M.F."/>
            <person name="Perotto S."/>
            <person name="Peter M."/>
            <person name="Pfister S."/>
            <person name="Riley R."/>
            <person name="Sitrit Y."/>
            <person name="Stielow J.B."/>
            <person name="Szollosi G."/>
            <person name="Zifcakova L."/>
            <person name="Stursova M."/>
            <person name="Spatafora J.W."/>
            <person name="Tedersoo L."/>
            <person name="Vaario L.M."/>
            <person name="Yamada A."/>
            <person name="Yan M."/>
            <person name="Wang P."/>
            <person name="Xu J."/>
            <person name="Bruns T."/>
            <person name="Baldrian P."/>
            <person name="Vilgalys R."/>
            <person name="Dunand C."/>
            <person name="Henrissat B."/>
            <person name="Grigoriev I.V."/>
            <person name="Hibbett D."/>
            <person name="Nagy L.G."/>
            <person name="Martin F.M."/>
        </authorList>
    </citation>
    <scope>NUCLEOTIDE SEQUENCE</scope>
    <source>
        <strain evidence="2">Prilba</strain>
    </source>
</reference>
<gene>
    <name evidence="2" type="ORF">DFH94DRAFT_291559</name>
</gene>
<dbReference type="AlphaFoldDB" id="A0A9P5MQM9"/>